<dbReference type="SMART" id="SM00248">
    <property type="entry name" value="ANK"/>
    <property type="match status" value="14"/>
</dbReference>
<dbReference type="PANTHER" id="PTHR24198">
    <property type="entry name" value="ANKYRIN REPEAT AND PROTEIN KINASE DOMAIN-CONTAINING PROTEIN"/>
    <property type="match status" value="1"/>
</dbReference>
<comment type="caution">
    <text evidence="5">The sequence shown here is derived from an EMBL/GenBank/DDBJ whole genome shotgun (WGS) entry which is preliminary data.</text>
</comment>
<dbReference type="Gene3D" id="1.25.40.20">
    <property type="entry name" value="Ankyrin repeat-containing domain"/>
    <property type="match status" value="4"/>
</dbReference>
<organism evidence="5 6">
    <name type="scientific">Petrolisthes cinctipes</name>
    <name type="common">Flat porcelain crab</name>
    <dbReference type="NCBI Taxonomy" id="88211"/>
    <lineage>
        <taxon>Eukaryota</taxon>
        <taxon>Metazoa</taxon>
        <taxon>Ecdysozoa</taxon>
        <taxon>Arthropoda</taxon>
        <taxon>Crustacea</taxon>
        <taxon>Multicrustacea</taxon>
        <taxon>Malacostraca</taxon>
        <taxon>Eumalacostraca</taxon>
        <taxon>Eucarida</taxon>
        <taxon>Decapoda</taxon>
        <taxon>Pleocyemata</taxon>
        <taxon>Anomura</taxon>
        <taxon>Galatheoidea</taxon>
        <taxon>Porcellanidae</taxon>
        <taxon>Petrolisthes</taxon>
    </lineage>
</organism>
<dbReference type="InterPro" id="IPR036770">
    <property type="entry name" value="Ankyrin_rpt-contain_sf"/>
</dbReference>
<accession>A0AAE1GEG8</accession>
<proteinExistence type="predicted"/>
<keyword evidence="1" id="KW-0677">Repeat</keyword>
<feature type="region of interest" description="Disordered" evidence="4">
    <location>
        <begin position="531"/>
        <end position="554"/>
    </location>
</feature>
<feature type="repeat" description="ANK" evidence="3">
    <location>
        <begin position="999"/>
        <end position="1031"/>
    </location>
</feature>
<dbReference type="Proteomes" id="UP001286313">
    <property type="component" value="Unassembled WGS sequence"/>
</dbReference>
<dbReference type="InterPro" id="IPR002110">
    <property type="entry name" value="Ankyrin_rpt"/>
</dbReference>
<feature type="repeat" description="ANK" evidence="3">
    <location>
        <begin position="21"/>
        <end position="53"/>
    </location>
</feature>
<keyword evidence="6" id="KW-1185">Reference proteome</keyword>
<feature type="repeat" description="ANK" evidence="3">
    <location>
        <begin position="56"/>
        <end position="88"/>
    </location>
</feature>
<dbReference type="PANTHER" id="PTHR24198:SF165">
    <property type="entry name" value="ANKYRIN REPEAT-CONTAINING PROTEIN-RELATED"/>
    <property type="match status" value="1"/>
</dbReference>
<feature type="repeat" description="ANK" evidence="3">
    <location>
        <begin position="122"/>
        <end position="154"/>
    </location>
</feature>
<dbReference type="SUPFAM" id="SSF48403">
    <property type="entry name" value="Ankyrin repeat"/>
    <property type="match status" value="2"/>
</dbReference>
<feature type="repeat" description="ANK" evidence="3">
    <location>
        <begin position="89"/>
        <end position="121"/>
    </location>
</feature>
<dbReference type="PRINTS" id="PR01415">
    <property type="entry name" value="ANKYRIN"/>
</dbReference>
<feature type="region of interest" description="Disordered" evidence="4">
    <location>
        <begin position="755"/>
        <end position="785"/>
    </location>
</feature>
<evidence type="ECO:0000313" key="6">
    <source>
        <dbReference type="Proteomes" id="UP001286313"/>
    </source>
</evidence>
<dbReference type="Pfam" id="PF00023">
    <property type="entry name" value="Ank"/>
    <property type="match status" value="1"/>
</dbReference>
<dbReference type="Pfam" id="PF13637">
    <property type="entry name" value="Ank_4"/>
    <property type="match status" value="1"/>
</dbReference>
<feature type="compositionally biased region" description="Basic and acidic residues" evidence="4">
    <location>
        <begin position="755"/>
        <end position="772"/>
    </location>
</feature>
<feature type="repeat" description="ANK" evidence="3">
    <location>
        <begin position="155"/>
        <end position="187"/>
    </location>
</feature>
<dbReference type="Pfam" id="PF12796">
    <property type="entry name" value="Ank_2"/>
    <property type="match status" value="3"/>
</dbReference>
<sequence>MDQKAAASLEAATPKDGVGNGTRTPLQEAAAGSQEKVVAALLEAGAQVEAVSSDDEGMRALHLACCTGGDRIVQQLLQAGADIHARDGTGWTALHVACKQGQAEVVQVLVAAGADIEAIALGGWQAIHRAALWGHSQVIHALLDGGADIEAKGVDDCRPIHYAAMRGHIKVLEALVELGCDLFARDGNGSTVLHCAAGGGQLQTVQWLVVKNIPHTILDGKNRTAEETAQIYGYHQVKWWLHKQSVVSPPIQHTQANVSMAEYERIGQISVKWAAEGKHTNISAHLPSRPWRLHYQDWRGWTPLHHAAYNNKRRAAEALVALGACRLALNHEGHTPADLAHSRGHLEVSNLLTPPLPTMTSNERVKLYEQLLQVIVRVEVINDGCKDGKGEAIRRLEAVQEVTRLVTMGAPLEPVRGHTVYPLHLAVSFNCTDIVPLLLSVGAPLTSTTEGLGILQQAWLSPDVTTNIAVSITRVIVHRLEYEKSLAYLEGTQATNVLRSFTDGIMHLLDDLRGKHPWLASWPLVQSGSKHATNRFSEDRPETSQPLGQQEVEDRSIKAEKTFEEKCTSDISTDAIDFSKHEDQLTRLLILACQLGATLTTSFLVRSGASTAGCCNTCGQTALHAALESGQLQTAVTLVRHLGANIFLHDFHGRLPLTMCSLEFGQTLQEDSVSNDYRVLDSLINRGPSAMEKEIYVHVVLLLAVLFKHAEACTHTAEKYSYMGTFPYTGIGIQCRVCRPTGACKPNEALQELDAKTNHQKKLKEGRNEDSGKSGGDNGGEAKINGRNEVNVGVVGGTHRGQSEEIILMTVGRKHKVRKEMSASLRNLQYIYCCGHKWKNVYVYLSLKLSQLVDEWRTGFITWLSNLVERTSRKNLKEDMEMKIKREGRVCSTTDFGDSIIGSNNSNLDIGSNKGHYVNSKEEIKTFMGDEQFFLLLDTVSEIESQEIEIQMNDGWNDFLNRIMLNGFLIACKNNLITLIHLILTIGEVEINTAIEKVSGSTALHIAAAYGYSGLCKFLVSLGASNKSLDHAGRTPAHLAFMFGHSDVGDILMTGLENDRDMAISCPRDLLDSFKECMKRNNLDVKLRIKPEHQNNANSLIVAHLTQLKNRCRGDIATAVKEFHISFTKGEAKEVKQIITYELKRIIQMIEKINPLFASSLNIIGKPEDNLCLYVPNGFEYNVMLKHITGFPGGGFCVSMDQLPEDIAQLKGYTTTLRVSTSSVELKSFTDSETFVNTFFEVLSASVTSLKPLDYRLSLVIPGIRKTKVGASISFAWQGSEFPLLFLDVHIVPVVNIPWPNELERPPMTPSTIDSVQITATGDGNWRYSFAAVENLIFRELSESKRGVLLACKLLTDSLKVECWATQDVKETFTFWDGHRFEILAPADFLLKSAFLREMEDVQDDSLWKTSYLMERIKSVFGRMCIMDNISDTSESSNHTTTNHFDNTNVKSSKRHQYFHGKLKSYFGGHCEKATIGFSAPEILSFLDSW</sequence>
<evidence type="ECO:0000256" key="4">
    <source>
        <dbReference type="SAM" id="MobiDB-lite"/>
    </source>
</evidence>
<evidence type="ECO:0000313" key="5">
    <source>
        <dbReference type="EMBL" id="KAK3890254.1"/>
    </source>
</evidence>
<keyword evidence="2 3" id="KW-0040">ANK repeat</keyword>
<feature type="region of interest" description="Disordered" evidence="4">
    <location>
        <begin position="1"/>
        <end position="29"/>
    </location>
</feature>
<feature type="repeat" description="ANK" evidence="3">
    <location>
        <begin position="618"/>
        <end position="651"/>
    </location>
</feature>
<evidence type="ECO:0000256" key="3">
    <source>
        <dbReference type="PROSITE-ProRule" id="PRU00023"/>
    </source>
</evidence>
<protein>
    <submittedName>
        <fullName evidence="5">Uncharacterized protein</fullName>
    </submittedName>
</protein>
<gene>
    <name evidence="5" type="ORF">Pcinc_005787</name>
</gene>
<feature type="repeat" description="ANK" evidence="3">
    <location>
        <begin position="299"/>
        <end position="324"/>
    </location>
</feature>
<evidence type="ECO:0000256" key="1">
    <source>
        <dbReference type="ARBA" id="ARBA00022737"/>
    </source>
</evidence>
<dbReference type="EMBL" id="JAWQEG010000432">
    <property type="protein sequence ID" value="KAK3890254.1"/>
    <property type="molecule type" value="Genomic_DNA"/>
</dbReference>
<feature type="repeat" description="ANK" evidence="3">
    <location>
        <begin position="418"/>
        <end position="450"/>
    </location>
</feature>
<reference evidence="5" key="1">
    <citation type="submission" date="2023-10" db="EMBL/GenBank/DDBJ databases">
        <title>Genome assemblies of two species of porcelain crab, Petrolisthes cinctipes and Petrolisthes manimaculis (Anomura: Porcellanidae).</title>
        <authorList>
            <person name="Angst P."/>
        </authorList>
    </citation>
    <scope>NUCLEOTIDE SEQUENCE</scope>
    <source>
        <strain evidence="5">PB745_01</strain>
        <tissue evidence="5">Gill</tissue>
    </source>
</reference>
<dbReference type="PROSITE" id="PS50088">
    <property type="entry name" value="ANK_REPEAT"/>
    <property type="match status" value="9"/>
</dbReference>
<evidence type="ECO:0000256" key="2">
    <source>
        <dbReference type="ARBA" id="ARBA00023043"/>
    </source>
</evidence>
<name>A0AAE1GEG8_PETCI</name>
<dbReference type="PROSITE" id="PS50297">
    <property type="entry name" value="ANK_REP_REGION"/>
    <property type="match status" value="6"/>
</dbReference>